<accession>A0A6A6R9Q7</accession>
<dbReference type="OrthoDB" id="5577209at2759"/>
<evidence type="ECO:0000313" key="4">
    <source>
        <dbReference type="Proteomes" id="UP000799750"/>
    </source>
</evidence>
<dbReference type="Pfam" id="PF02845">
    <property type="entry name" value="CUE"/>
    <property type="match status" value="1"/>
</dbReference>
<dbReference type="SUPFAM" id="SSF46934">
    <property type="entry name" value="UBA-like"/>
    <property type="match status" value="1"/>
</dbReference>
<gene>
    <name evidence="3" type="ORF">BU16DRAFT_547338</name>
</gene>
<feature type="region of interest" description="Disordered" evidence="1">
    <location>
        <begin position="385"/>
        <end position="406"/>
    </location>
</feature>
<sequence length="657" mass="71944">MAPPPIAPFPPATLRHELVPEEWQACLDAWISLTQIHLRLSDSEFIKTASDEDPLASFLTTYFHEVSHASANDSSLQGPKVASLRKLCFLLTHRILSENSIPPSLLAWPFLTDICHVFPRSKGLRQILQSVWKRKGEELGSELQKIKNSMTVALDSSSPEAAEDDVERLCHLLHVLPDAGDLFITGADFPDSLSTAYSKASRGLQSKLVLVAYLSLLGTLKSSKMNYSLLTDHLYALKIRAEQDQKTGKKLLLADLVTNTPLLVQIQDTLPTKGSRAKNIAASLSVFRQSSLARPKNLVRRKIDKGKARADDHDVYGDRSFGAIHVHRMSLVSQIQDLFPELGAGFVVKLLDEYKDDVEQVTAHLLEDSLPDYLNEADRTAQLSNDCPPREAHFTPGSTPPPLSERRNIFDNDEFDKLAVDASRLHIGRKNEKLTTDAILSDRRTAPNKAAILSALAAFDSDDDERDDTYDAEDVGGTVDTTMPGNEADVNEDALFKAYTANPSVFGRDADTRRSKARAALKSETGMTDESIEGWSIMIGRDPRRLRRLEIKFSNFSGQQRELASTAYRGSPADSGTEGENTVDGGRGGRGGFPGRGRGRGRGRGGRGGGGAGVAGASDDKNTQAARQYKEASKGSRANHNRRDQRAKKMARGGFPG</sequence>
<dbReference type="InterPro" id="IPR052586">
    <property type="entry name" value="ASCC2"/>
</dbReference>
<dbReference type="PANTHER" id="PTHR21494:SF0">
    <property type="entry name" value="ACTIVATING SIGNAL COINTEGRATOR 1 COMPLEX SUBUNIT 2"/>
    <property type="match status" value="1"/>
</dbReference>
<protein>
    <recommendedName>
        <fullName evidence="2">CUE domain-containing protein</fullName>
    </recommendedName>
</protein>
<dbReference type="InterPro" id="IPR009060">
    <property type="entry name" value="UBA-like_sf"/>
</dbReference>
<dbReference type="EMBL" id="MU004183">
    <property type="protein sequence ID" value="KAF2500530.1"/>
    <property type="molecule type" value="Genomic_DNA"/>
</dbReference>
<organism evidence="3 4">
    <name type="scientific">Lophium mytilinum</name>
    <dbReference type="NCBI Taxonomy" id="390894"/>
    <lineage>
        <taxon>Eukaryota</taxon>
        <taxon>Fungi</taxon>
        <taxon>Dikarya</taxon>
        <taxon>Ascomycota</taxon>
        <taxon>Pezizomycotina</taxon>
        <taxon>Dothideomycetes</taxon>
        <taxon>Pleosporomycetidae</taxon>
        <taxon>Mytilinidiales</taxon>
        <taxon>Mytilinidiaceae</taxon>
        <taxon>Lophium</taxon>
    </lineage>
</organism>
<reference evidence="3" key="1">
    <citation type="journal article" date="2020" name="Stud. Mycol.">
        <title>101 Dothideomycetes genomes: a test case for predicting lifestyles and emergence of pathogens.</title>
        <authorList>
            <person name="Haridas S."/>
            <person name="Albert R."/>
            <person name="Binder M."/>
            <person name="Bloem J."/>
            <person name="Labutti K."/>
            <person name="Salamov A."/>
            <person name="Andreopoulos B."/>
            <person name="Baker S."/>
            <person name="Barry K."/>
            <person name="Bills G."/>
            <person name="Bluhm B."/>
            <person name="Cannon C."/>
            <person name="Castanera R."/>
            <person name="Culley D."/>
            <person name="Daum C."/>
            <person name="Ezra D."/>
            <person name="Gonzalez J."/>
            <person name="Henrissat B."/>
            <person name="Kuo A."/>
            <person name="Liang C."/>
            <person name="Lipzen A."/>
            <person name="Lutzoni F."/>
            <person name="Magnuson J."/>
            <person name="Mondo S."/>
            <person name="Nolan M."/>
            <person name="Ohm R."/>
            <person name="Pangilinan J."/>
            <person name="Park H.-J."/>
            <person name="Ramirez L."/>
            <person name="Alfaro M."/>
            <person name="Sun H."/>
            <person name="Tritt A."/>
            <person name="Yoshinaga Y."/>
            <person name="Zwiers L.-H."/>
            <person name="Turgeon B."/>
            <person name="Goodwin S."/>
            <person name="Spatafora J."/>
            <person name="Crous P."/>
            <person name="Grigoriev I."/>
        </authorList>
    </citation>
    <scope>NUCLEOTIDE SEQUENCE</scope>
    <source>
        <strain evidence="3">CBS 269.34</strain>
    </source>
</reference>
<name>A0A6A6R9Q7_9PEZI</name>
<feature type="compositionally biased region" description="Acidic residues" evidence="1">
    <location>
        <begin position="463"/>
        <end position="474"/>
    </location>
</feature>
<evidence type="ECO:0000256" key="1">
    <source>
        <dbReference type="SAM" id="MobiDB-lite"/>
    </source>
</evidence>
<evidence type="ECO:0000259" key="2">
    <source>
        <dbReference type="PROSITE" id="PS51140"/>
    </source>
</evidence>
<dbReference type="CDD" id="cd14364">
    <property type="entry name" value="CUE_ASCC2"/>
    <property type="match status" value="1"/>
</dbReference>
<feature type="compositionally biased region" description="Basic residues" evidence="1">
    <location>
        <begin position="637"/>
        <end position="651"/>
    </location>
</feature>
<dbReference type="GO" id="GO:0043130">
    <property type="term" value="F:ubiquitin binding"/>
    <property type="evidence" value="ECO:0007669"/>
    <property type="project" value="InterPro"/>
</dbReference>
<dbReference type="Gene3D" id="1.10.8.10">
    <property type="entry name" value="DNA helicase RuvA subunit, C-terminal domain"/>
    <property type="match status" value="1"/>
</dbReference>
<feature type="compositionally biased region" description="Basic and acidic residues" evidence="1">
    <location>
        <begin position="618"/>
        <end position="634"/>
    </location>
</feature>
<dbReference type="Proteomes" id="UP000799750">
    <property type="component" value="Unassembled WGS sequence"/>
</dbReference>
<proteinExistence type="predicted"/>
<dbReference type="InterPro" id="IPR041800">
    <property type="entry name" value="ASCC2_CUE"/>
</dbReference>
<dbReference type="PROSITE" id="PS51140">
    <property type="entry name" value="CUE"/>
    <property type="match status" value="1"/>
</dbReference>
<dbReference type="InterPro" id="IPR003892">
    <property type="entry name" value="CUE"/>
</dbReference>
<dbReference type="AlphaFoldDB" id="A0A6A6R9Q7"/>
<keyword evidence="4" id="KW-1185">Reference proteome</keyword>
<feature type="domain" description="CUE" evidence="2">
    <location>
        <begin position="327"/>
        <end position="370"/>
    </location>
</feature>
<evidence type="ECO:0000313" key="3">
    <source>
        <dbReference type="EMBL" id="KAF2500530.1"/>
    </source>
</evidence>
<feature type="region of interest" description="Disordered" evidence="1">
    <location>
        <begin position="560"/>
        <end position="657"/>
    </location>
</feature>
<feature type="compositionally biased region" description="Gly residues" evidence="1">
    <location>
        <begin position="585"/>
        <end position="596"/>
    </location>
</feature>
<feature type="region of interest" description="Disordered" evidence="1">
    <location>
        <begin position="463"/>
        <end position="487"/>
    </location>
</feature>
<dbReference type="PANTHER" id="PTHR21494">
    <property type="entry name" value="ACTIVATING SIGNAL COINTEGRATOR 1 COMPLEX SUBUNIT 2 ASC-1 COMPLEX SUBUNIT P100"/>
    <property type="match status" value="1"/>
</dbReference>
<dbReference type="SMART" id="SM00546">
    <property type="entry name" value="CUE"/>
    <property type="match status" value="1"/>
</dbReference>